<keyword evidence="3 7" id="KW-0418">Kinase</keyword>
<keyword evidence="8" id="KW-1185">Reference proteome</keyword>
<evidence type="ECO:0000313" key="8">
    <source>
        <dbReference type="Proteomes" id="UP000037939"/>
    </source>
</evidence>
<evidence type="ECO:0000259" key="5">
    <source>
        <dbReference type="Pfam" id="PF07804"/>
    </source>
</evidence>
<gene>
    <name evidence="7" type="primary">hipA_1</name>
    <name evidence="7" type="ORF">WG78_02480</name>
</gene>
<comment type="caution">
    <text evidence="7">The sequence shown here is derived from an EMBL/GenBank/DDBJ whole genome shotgun (WGS) entry which is preliminary data.</text>
</comment>
<name>A0A0N0GQF5_9NEIS</name>
<dbReference type="Pfam" id="PF13657">
    <property type="entry name" value="Couple_hipA"/>
    <property type="match status" value="1"/>
</dbReference>
<evidence type="ECO:0000256" key="1">
    <source>
        <dbReference type="ARBA" id="ARBA00010164"/>
    </source>
</evidence>
<feature type="domain" description="HipA N-terminal subdomain 1" evidence="6">
    <location>
        <begin position="5"/>
        <end position="98"/>
    </location>
</feature>
<evidence type="ECO:0000256" key="4">
    <source>
        <dbReference type="SAM" id="MobiDB-lite"/>
    </source>
</evidence>
<evidence type="ECO:0000313" key="7">
    <source>
        <dbReference type="EMBL" id="KPC54411.1"/>
    </source>
</evidence>
<sequence>MSDRLDVYVNDTLVGWLADSAQGFAFSYLRDTHPANLISLLMPVRPTPYVSPRDLAPIFQMNLPEGYQKTVLQQRLGGLARLTDWGLLEITGNAQIGRNRVVPAELDPHAPHLPIDLARLLASPDSQNALLAQIATHPLKGISGVMPKALGEGDKAAMPFDDFILKTGSHDYSGLAINEYLCLQVARAAGLDVPAASLSEDGQVLAVARFDKAANGLRLGFEDFCALAGFSPLEKYDSSLEHIANLHKEYVGEAHLYASSLRLLTLCLVNYALQNGDAHLKNFALVYTCQEDARLAPAYDIVTTTAHITTDAPALTLEGRKTWWPGKGMERLAQRLALAPTDLAAAIARVQNAIDATVPQLEAMIARYPDTFRETGKRMLVAWAEGKAAIAGGKRMGRATRQQILAEHKLSDAKPKRAKANPYVDQDSAFSTKPGSR</sequence>
<dbReference type="RefSeq" id="WP_053936213.1">
    <property type="nucleotide sequence ID" value="NZ_LAQT01000002.1"/>
</dbReference>
<comment type="similarity">
    <text evidence="1">Belongs to the HipA Ser/Thr kinase family.</text>
</comment>
<feature type="region of interest" description="Disordered" evidence="4">
    <location>
        <begin position="407"/>
        <end position="437"/>
    </location>
</feature>
<dbReference type="OrthoDB" id="9805913at2"/>
<dbReference type="Gene3D" id="1.10.1070.20">
    <property type="match status" value="1"/>
</dbReference>
<reference evidence="7 8" key="1">
    <citation type="submission" date="2015-07" db="EMBL/GenBank/DDBJ databases">
        <title>Draft genome sequence of the Amantichitinum ursilacus IGB-41, a new chitin-degrading bacterium.</title>
        <authorList>
            <person name="Kirstahler P."/>
            <person name="Guenther M."/>
            <person name="Grumaz C."/>
            <person name="Rupp S."/>
            <person name="Zibek S."/>
            <person name="Sohn K."/>
        </authorList>
    </citation>
    <scope>NUCLEOTIDE SEQUENCE [LARGE SCALE GENOMIC DNA]</scope>
    <source>
        <strain evidence="7 8">IGB-41</strain>
    </source>
</reference>
<dbReference type="STRING" id="857265.WG78_02480"/>
<dbReference type="AlphaFoldDB" id="A0A0N0GQF5"/>
<dbReference type="PANTHER" id="PTHR37419">
    <property type="entry name" value="SERINE/THREONINE-PROTEIN KINASE TOXIN HIPA"/>
    <property type="match status" value="1"/>
</dbReference>
<evidence type="ECO:0000259" key="6">
    <source>
        <dbReference type="Pfam" id="PF13657"/>
    </source>
</evidence>
<dbReference type="InterPro" id="IPR012893">
    <property type="entry name" value="HipA-like_C"/>
</dbReference>
<dbReference type="GO" id="GO:0005829">
    <property type="term" value="C:cytosol"/>
    <property type="evidence" value="ECO:0007669"/>
    <property type="project" value="TreeGrafter"/>
</dbReference>
<accession>A0A0N0GQF5</accession>
<keyword evidence="2 7" id="KW-0808">Transferase</keyword>
<dbReference type="Pfam" id="PF07804">
    <property type="entry name" value="HipA_C"/>
    <property type="match status" value="1"/>
</dbReference>
<protein>
    <submittedName>
        <fullName evidence="7">Serine/threonine-protein kinase HipA</fullName>
        <ecNumber evidence="7">2.7.11.1</ecNumber>
    </submittedName>
</protein>
<evidence type="ECO:0000256" key="3">
    <source>
        <dbReference type="ARBA" id="ARBA00022777"/>
    </source>
</evidence>
<dbReference type="EC" id="2.7.11.1" evidence="7"/>
<organism evidence="7 8">
    <name type="scientific">Amantichitinum ursilacus</name>
    <dbReference type="NCBI Taxonomy" id="857265"/>
    <lineage>
        <taxon>Bacteria</taxon>
        <taxon>Pseudomonadati</taxon>
        <taxon>Pseudomonadota</taxon>
        <taxon>Betaproteobacteria</taxon>
        <taxon>Neisseriales</taxon>
        <taxon>Chitinibacteraceae</taxon>
        <taxon>Amantichitinum</taxon>
    </lineage>
</organism>
<evidence type="ECO:0000256" key="2">
    <source>
        <dbReference type="ARBA" id="ARBA00022679"/>
    </source>
</evidence>
<dbReference type="InterPro" id="IPR052028">
    <property type="entry name" value="HipA_Ser/Thr_kinase"/>
</dbReference>
<feature type="compositionally biased region" description="Polar residues" evidence="4">
    <location>
        <begin position="428"/>
        <end position="437"/>
    </location>
</feature>
<feature type="domain" description="HipA-like C-terminal" evidence="5">
    <location>
        <begin position="142"/>
        <end position="356"/>
    </location>
</feature>
<dbReference type="PANTHER" id="PTHR37419:SF1">
    <property type="entry name" value="SERINE_THREONINE-PROTEIN KINASE TOXIN HIPA"/>
    <property type="match status" value="1"/>
</dbReference>
<dbReference type="InterPro" id="IPR017508">
    <property type="entry name" value="HipA_N1"/>
</dbReference>
<dbReference type="EMBL" id="LAQT01000002">
    <property type="protein sequence ID" value="KPC54411.1"/>
    <property type="molecule type" value="Genomic_DNA"/>
</dbReference>
<dbReference type="PATRIC" id="fig|857265.3.peg.516"/>
<proteinExistence type="inferred from homology"/>
<dbReference type="Proteomes" id="UP000037939">
    <property type="component" value="Unassembled WGS sequence"/>
</dbReference>
<dbReference type="GO" id="GO:0004674">
    <property type="term" value="F:protein serine/threonine kinase activity"/>
    <property type="evidence" value="ECO:0007669"/>
    <property type="project" value="UniProtKB-EC"/>
</dbReference>